<keyword evidence="2" id="KW-1133">Transmembrane helix</keyword>
<comment type="caution">
    <text evidence="3">The sequence shown here is derived from an EMBL/GenBank/DDBJ whole genome shotgun (WGS) entry which is preliminary data.</text>
</comment>
<organism evidence="3 4">
    <name type="scientific">Methylobacterium trifolii</name>
    <dbReference type="NCBI Taxonomy" id="1003092"/>
    <lineage>
        <taxon>Bacteria</taxon>
        <taxon>Pseudomonadati</taxon>
        <taxon>Pseudomonadota</taxon>
        <taxon>Alphaproteobacteria</taxon>
        <taxon>Hyphomicrobiales</taxon>
        <taxon>Methylobacteriaceae</taxon>
        <taxon>Methylobacterium</taxon>
    </lineage>
</organism>
<keyword evidence="2" id="KW-0472">Membrane</keyword>
<protein>
    <recommendedName>
        <fullName evidence="5">DUF308 domain-containing protein</fullName>
    </recommendedName>
</protein>
<dbReference type="Proteomes" id="UP001055057">
    <property type="component" value="Unassembled WGS sequence"/>
</dbReference>
<feature type="compositionally biased region" description="Low complexity" evidence="1">
    <location>
        <begin position="197"/>
        <end position="208"/>
    </location>
</feature>
<sequence>MIAALFALSAAMVIGGCAAVVQGFPYVRLESGLSMVIAGAVAASSGTVLFGLGVVASGLRRVERAFDTRRIVDAVATSQAPMLQDRERPELAHAPAVAIPEQPRVESGPGTVRPVLPGVAAGALGGLAVGAAGSRPHVEPTFEDALFEPAPPEAAQEPELPIPGLTPAPPSLREPGPEPEPPARTDAGPEPEDDLFAAADEPNAAATTETDRDADAPALRPALDAARDPEPDHRGDADAARPDPAREVVGRHASGGNTYVMFADGSIEAETPQGRFTFASLDELKAFVNAGGEAGARGAA</sequence>
<evidence type="ECO:0000313" key="3">
    <source>
        <dbReference type="EMBL" id="GJE62452.1"/>
    </source>
</evidence>
<gene>
    <name evidence="3" type="ORF">MPOCJGCO_4585</name>
</gene>
<feature type="compositionally biased region" description="Basic and acidic residues" evidence="1">
    <location>
        <begin position="225"/>
        <end position="250"/>
    </location>
</feature>
<accession>A0ABQ4U7R4</accession>
<dbReference type="EMBL" id="BPRB01000326">
    <property type="protein sequence ID" value="GJE62452.1"/>
    <property type="molecule type" value="Genomic_DNA"/>
</dbReference>
<feature type="region of interest" description="Disordered" evidence="1">
    <location>
        <begin position="153"/>
        <end position="257"/>
    </location>
</feature>
<feature type="transmembrane region" description="Helical" evidence="2">
    <location>
        <begin position="35"/>
        <end position="59"/>
    </location>
</feature>
<keyword evidence="4" id="KW-1185">Reference proteome</keyword>
<reference evidence="3" key="1">
    <citation type="journal article" date="2021" name="Front. Microbiol.">
        <title>Comprehensive Comparative Genomics and Phenotyping of Methylobacterium Species.</title>
        <authorList>
            <person name="Alessa O."/>
            <person name="Ogura Y."/>
            <person name="Fujitani Y."/>
            <person name="Takami H."/>
            <person name="Hayashi T."/>
            <person name="Sahin N."/>
            <person name="Tani A."/>
        </authorList>
    </citation>
    <scope>NUCLEOTIDE SEQUENCE</scope>
    <source>
        <strain evidence="3">DSM 23632</strain>
    </source>
</reference>
<evidence type="ECO:0008006" key="5">
    <source>
        <dbReference type="Google" id="ProtNLM"/>
    </source>
</evidence>
<feature type="compositionally biased region" description="Pro residues" evidence="1">
    <location>
        <begin position="160"/>
        <end position="182"/>
    </location>
</feature>
<proteinExistence type="predicted"/>
<evidence type="ECO:0000313" key="4">
    <source>
        <dbReference type="Proteomes" id="UP001055057"/>
    </source>
</evidence>
<evidence type="ECO:0000256" key="1">
    <source>
        <dbReference type="SAM" id="MobiDB-lite"/>
    </source>
</evidence>
<name>A0ABQ4U7R4_9HYPH</name>
<dbReference type="RefSeq" id="WP_238185087.1">
    <property type="nucleotide sequence ID" value="NZ_BPRB01000326.1"/>
</dbReference>
<evidence type="ECO:0000256" key="2">
    <source>
        <dbReference type="SAM" id="Phobius"/>
    </source>
</evidence>
<reference evidence="3" key="2">
    <citation type="submission" date="2021-08" db="EMBL/GenBank/DDBJ databases">
        <authorList>
            <person name="Tani A."/>
            <person name="Ola A."/>
            <person name="Ogura Y."/>
            <person name="Katsura K."/>
            <person name="Hayashi T."/>
        </authorList>
    </citation>
    <scope>NUCLEOTIDE SEQUENCE</scope>
    <source>
        <strain evidence="3">DSM 23632</strain>
    </source>
</reference>
<keyword evidence="2" id="KW-0812">Transmembrane</keyword>